<dbReference type="Proteomes" id="UP000027120">
    <property type="component" value="Unassembled WGS sequence"/>
</dbReference>
<name>A0A067FS43_CITSI</name>
<dbReference type="InterPro" id="IPR052733">
    <property type="entry name" value="Chloroplast_QOR"/>
</dbReference>
<organism evidence="1 2">
    <name type="scientific">Citrus sinensis</name>
    <name type="common">Sweet orange</name>
    <name type="synonym">Citrus aurantium var. sinensis</name>
    <dbReference type="NCBI Taxonomy" id="2711"/>
    <lineage>
        <taxon>Eukaryota</taxon>
        <taxon>Viridiplantae</taxon>
        <taxon>Streptophyta</taxon>
        <taxon>Embryophyta</taxon>
        <taxon>Tracheophyta</taxon>
        <taxon>Spermatophyta</taxon>
        <taxon>Magnoliopsida</taxon>
        <taxon>eudicotyledons</taxon>
        <taxon>Gunneridae</taxon>
        <taxon>Pentapetalae</taxon>
        <taxon>rosids</taxon>
        <taxon>malvids</taxon>
        <taxon>Sapindales</taxon>
        <taxon>Rutaceae</taxon>
        <taxon>Aurantioideae</taxon>
        <taxon>Citrus</taxon>
    </lineage>
</organism>
<sequence>MAGKPLMHAVQYNSYGGGAADLKHVELPVPTPSKDEVLLKLEATALNPVDWKIQKGQLRPFLPRKFPCIPGILVLPLIFCELESFNNFCPSRTYFDVYDS</sequence>
<proteinExistence type="predicted"/>
<accession>A0A067FS43</accession>
<keyword evidence="2" id="KW-1185">Reference proteome</keyword>
<dbReference type="SUPFAM" id="SSF50129">
    <property type="entry name" value="GroES-like"/>
    <property type="match status" value="1"/>
</dbReference>
<evidence type="ECO:0000313" key="1">
    <source>
        <dbReference type="EMBL" id="KDO66021.1"/>
    </source>
</evidence>
<gene>
    <name evidence="1" type="ORF">CISIN_1g040376mg</name>
</gene>
<dbReference type="SMR" id="A0A067FS43"/>
<dbReference type="Gene3D" id="3.90.180.10">
    <property type="entry name" value="Medium-chain alcohol dehydrogenases, catalytic domain"/>
    <property type="match status" value="1"/>
</dbReference>
<dbReference type="InterPro" id="IPR011032">
    <property type="entry name" value="GroES-like_sf"/>
</dbReference>
<protein>
    <submittedName>
        <fullName evidence="1">Uncharacterized protein</fullName>
    </submittedName>
</protein>
<dbReference type="PANTHER" id="PTHR44013:SF1">
    <property type="entry name" value="ZINC-TYPE ALCOHOL DEHYDROGENASE-LIKE PROTEIN C16A3.02C"/>
    <property type="match status" value="1"/>
</dbReference>
<evidence type="ECO:0000313" key="2">
    <source>
        <dbReference type="Proteomes" id="UP000027120"/>
    </source>
</evidence>
<dbReference type="AlphaFoldDB" id="A0A067FS43"/>
<dbReference type="EMBL" id="KK784901">
    <property type="protein sequence ID" value="KDO66021.1"/>
    <property type="molecule type" value="Genomic_DNA"/>
</dbReference>
<reference evidence="1 2" key="1">
    <citation type="submission" date="2014-04" db="EMBL/GenBank/DDBJ databases">
        <authorList>
            <consortium name="International Citrus Genome Consortium"/>
            <person name="Gmitter F."/>
            <person name="Chen C."/>
            <person name="Farmerie W."/>
            <person name="Harkins T."/>
            <person name="Desany B."/>
            <person name="Mohiuddin M."/>
            <person name="Kodira C."/>
            <person name="Borodovsky M."/>
            <person name="Lomsadze A."/>
            <person name="Burns P."/>
            <person name="Jenkins J."/>
            <person name="Prochnik S."/>
            <person name="Shu S."/>
            <person name="Chapman J."/>
            <person name="Pitluck S."/>
            <person name="Schmutz J."/>
            <person name="Rokhsar D."/>
        </authorList>
    </citation>
    <scope>NUCLEOTIDE SEQUENCE</scope>
</reference>
<dbReference type="PANTHER" id="PTHR44013">
    <property type="entry name" value="ZINC-TYPE ALCOHOL DEHYDROGENASE-LIKE PROTEIN C16A3.02C"/>
    <property type="match status" value="1"/>
</dbReference>